<accession>A0A0C2H6R5</accession>
<gene>
    <name evidence="1" type="ORF">ANCDUO_00087</name>
</gene>
<protein>
    <submittedName>
        <fullName evidence="1">Uncharacterized protein</fullName>
    </submittedName>
</protein>
<evidence type="ECO:0000313" key="1">
    <source>
        <dbReference type="EMBL" id="KIH69570.1"/>
    </source>
</evidence>
<dbReference type="PANTHER" id="PTHR13228:SF3">
    <property type="entry name" value="CONSERVED OLIGOMERIC GOLGI COMPLEX SUBUNIT 5"/>
    <property type="match status" value="1"/>
</dbReference>
<reference evidence="1 2" key="1">
    <citation type="submission" date="2013-12" db="EMBL/GenBank/DDBJ databases">
        <title>Draft genome of the parsitic nematode Ancylostoma duodenale.</title>
        <authorList>
            <person name="Mitreva M."/>
        </authorList>
    </citation>
    <scope>NUCLEOTIDE SEQUENCE [LARGE SCALE GENOMIC DNA]</scope>
    <source>
        <strain evidence="1 2">Zhejiang</strain>
    </source>
</reference>
<name>A0A0C2H6R5_9BILA</name>
<dbReference type="OrthoDB" id="18786at2759"/>
<dbReference type="PANTHER" id="PTHR13228">
    <property type="entry name" value="CONSERVED OLIGOMERIC GOLGI COMPLEX COMPONENT 5"/>
    <property type="match status" value="1"/>
</dbReference>
<keyword evidence="2" id="KW-1185">Reference proteome</keyword>
<evidence type="ECO:0000313" key="2">
    <source>
        <dbReference type="Proteomes" id="UP000054047"/>
    </source>
</evidence>
<dbReference type="EMBL" id="KN726138">
    <property type="protein sequence ID" value="KIH69570.1"/>
    <property type="molecule type" value="Genomic_DNA"/>
</dbReference>
<sequence>MEGKVVGVEENLSRLLEQTTALEALDCTQRNVHSEMNDVYENCDRFAKTLDSLLRDYREMTTKLEQLVLERNITADAIRCEELVESLEKRHEIVKRSEIICEIKGIVADDPDLLSISWLRDTLTTRLKAVENEVRRSAADDMRRGLVSLNASLVTSALRALANLGVLEAELEVQLSSSAAEVDVKLVELSSALDNSVRLLPQCVNLIHSQLEQCALLGATQLTKFVEKLARIIRARVPLDAPFSLRFVQQMSRVLNSRPECSGPLIEALRPLKNAILSQSLGRLHQIVEQHDFAAIQNSVFVDKLVSAIEEEMKRLEWDVELREETQRNTQKCLDVVAKRLESEIKLDAENLLLGDRLRSDQLRNYRLLEIINSLAAKWPSQAKSLLAVENESISVIMEAIRQSIFSIIASMHREMDDSKGISPYMQVCMFICKFCNQQSKRLLDAIDSKMSPSVKYPNRAYLLSLFSPGQSSVADNMRDDALPAWIYIHALIADSPEILVSPHLSVQWPLCERMSTIERHYTKSGAELTAI</sequence>
<dbReference type="GO" id="GO:0006891">
    <property type="term" value="P:intra-Golgi vesicle-mediated transport"/>
    <property type="evidence" value="ECO:0007669"/>
    <property type="project" value="InterPro"/>
</dbReference>
<dbReference type="Proteomes" id="UP000054047">
    <property type="component" value="Unassembled WGS sequence"/>
</dbReference>
<dbReference type="AlphaFoldDB" id="A0A0C2H6R5"/>
<organism evidence="1 2">
    <name type="scientific">Ancylostoma duodenale</name>
    <dbReference type="NCBI Taxonomy" id="51022"/>
    <lineage>
        <taxon>Eukaryota</taxon>
        <taxon>Metazoa</taxon>
        <taxon>Ecdysozoa</taxon>
        <taxon>Nematoda</taxon>
        <taxon>Chromadorea</taxon>
        <taxon>Rhabditida</taxon>
        <taxon>Rhabditina</taxon>
        <taxon>Rhabditomorpha</taxon>
        <taxon>Strongyloidea</taxon>
        <taxon>Ancylostomatidae</taxon>
        <taxon>Ancylostomatinae</taxon>
        <taxon>Ancylostoma</taxon>
    </lineage>
</organism>
<dbReference type="InterPro" id="IPR019465">
    <property type="entry name" value="Cog5"/>
</dbReference>
<dbReference type="GO" id="GO:0017119">
    <property type="term" value="C:Golgi transport complex"/>
    <property type="evidence" value="ECO:0007669"/>
    <property type="project" value="InterPro"/>
</dbReference>
<proteinExistence type="predicted"/>